<dbReference type="SUPFAM" id="SSF48452">
    <property type="entry name" value="TPR-like"/>
    <property type="match status" value="1"/>
</dbReference>
<dbReference type="EMBL" id="LWBO01000001">
    <property type="protein sequence ID" value="OQP55647.1"/>
    <property type="molecule type" value="Genomic_DNA"/>
</dbReference>
<evidence type="ECO:0000256" key="4">
    <source>
        <dbReference type="ARBA" id="ARBA00023136"/>
    </source>
</evidence>
<dbReference type="InterPro" id="IPR033985">
    <property type="entry name" value="SusD-like_N"/>
</dbReference>
<keyword evidence="5" id="KW-0998">Cell outer membrane</keyword>
<sequence>MKKLIIPVAFSAMILGTVACQKKFIDLKPEDSLTETQYFKTPDQFKYATNEMYEKMISWQKIDESNIFEFMDLGSDLCADFQLPQTNYGRGIVPVPADDKYWNNAYAYIRGVNIVLKKAEEYPGKQAEIAQYVAAAKFFRAWHHFFLLKRYGGVPIITTVPDVNGEELKAPRNSRYEVINQILADLTDAINGLPSEQTIPNADKGHLSKWAAEAFKARVLLYEATWRKYTGTSTDFEGSAGPAGDQVSDFLTQAAALAKDVMQNGGYKLWNYNSTLGNRSSYYLFNIDGNASNPLRLDKTTNNEFILKSIYDLNLRPGGVNLSHTVQTYMMPNRKMMDMFLCADGLPVNKSKVFLGYHTVDSEYLNRDYRLLSYVLGKDNVPAKGSITLDGDLGYTSYKFSAYNYPTYRADLQESQDYPQIRLAEVYLIYAEALMEKNGSISDGDLNLSINLVRARAGVAPLTNALATANGLNMLEEIRRERTIELFGENFRFDDLKRWGIAEHELNQNVCGMVVGDATYTTEFRDASGKATAKYIPQKYPYQETTVTTGAGNLKVIMLDIAENRNFKRMHYLLPIPLKQIQLNSNLVQNNDY</sequence>
<feature type="domain" description="SusD-like N-terminal" evidence="7">
    <location>
        <begin position="99"/>
        <end position="221"/>
    </location>
</feature>
<dbReference type="RefSeq" id="WP_014223275.1">
    <property type="nucleotide sequence ID" value="NZ_LWBO01000001.1"/>
</dbReference>
<protein>
    <recommendedName>
        <fullName evidence="10">RagB/SusD domain-containing protein</fullName>
    </recommendedName>
</protein>
<dbReference type="Pfam" id="PF14322">
    <property type="entry name" value="SusD-like_3"/>
    <property type="match status" value="1"/>
</dbReference>
<organism evidence="8 9">
    <name type="scientific">Niastella koreensis</name>
    <dbReference type="NCBI Taxonomy" id="354356"/>
    <lineage>
        <taxon>Bacteria</taxon>
        <taxon>Pseudomonadati</taxon>
        <taxon>Bacteroidota</taxon>
        <taxon>Chitinophagia</taxon>
        <taxon>Chitinophagales</taxon>
        <taxon>Chitinophagaceae</taxon>
        <taxon>Niastella</taxon>
    </lineage>
</organism>
<comment type="similarity">
    <text evidence="2">Belongs to the SusD family.</text>
</comment>
<accession>A0ABX3P652</accession>
<evidence type="ECO:0000313" key="8">
    <source>
        <dbReference type="EMBL" id="OQP55647.1"/>
    </source>
</evidence>
<proteinExistence type="inferred from homology"/>
<dbReference type="Pfam" id="PF07980">
    <property type="entry name" value="SusD_RagB"/>
    <property type="match status" value="1"/>
</dbReference>
<dbReference type="Proteomes" id="UP000192277">
    <property type="component" value="Unassembled WGS sequence"/>
</dbReference>
<evidence type="ECO:0000259" key="7">
    <source>
        <dbReference type="Pfam" id="PF14322"/>
    </source>
</evidence>
<keyword evidence="4" id="KW-0472">Membrane</keyword>
<gene>
    <name evidence="8" type="ORF">A4D02_04920</name>
</gene>
<keyword evidence="3" id="KW-0732">Signal</keyword>
<keyword evidence="9" id="KW-1185">Reference proteome</keyword>
<evidence type="ECO:0000256" key="2">
    <source>
        <dbReference type="ARBA" id="ARBA00006275"/>
    </source>
</evidence>
<reference evidence="8 9" key="1">
    <citation type="submission" date="2016-04" db="EMBL/GenBank/DDBJ databases">
        <authorList>
            <person name="Chen L."/>
            <person name="Zhuang W."/>
            <person name="Wang G."/>
        </authorList>
    </citation>
    <scope>NUCLEOTIDE SEQUENCE [LARGE SCALE GENOMIC DNA]</scope>
    <source>
        <strain evidence="9">GR20</strain>
    </source>
</reference>
<feature type="domain" description="RagB/SusD" evidence="6">
    <location>
        <begin position="331"/>
        <end position="593"/>
    </location>
</feature>
<comment type="subcellular location">
    <subcellularLocation>
        <location evidence="1">Cell outer membrane</location>
    </subcellularLocation>
</comment>
<dbReference type="InterPro" id="IPR012944">
    <property type="entry name" value="SusD_RagB_dom"/>
</dbReference>
<dbReference type="PROSITE" id="PS51257">
    <property type="entry name" value="PROKAR_LIPOPROTEIN"/>
    <property type="match status" value="1"/>
</dbReference>
<dbReference type="InterPro" id="IPR011990">
    <property type="entry name" value="TPR-like_helical_dom_sf"/>
</dbReference>
<evidence type="ECO:0000256" key="5">
    <source>
        <dbReference type="ARBA" id="ARBA00023237"/>
    </source>
</evidence>
<evidence type="ECO:0000256" key="3">
    <source>
        <dbReference type="ARBA" id="ARBA00022729"/>
    </source>
</evidence>
<name>A0ABX3P652_9BACT</name>
<evidence type="ECO:0008006" key="10">
    <source>
        <dbReference type="Google" id="ProtNLM"/>
    </source>
</evidence>
<comment type="caution">
    <text evidence="8">The sequence shown here is derived from an EMBL/GenBank/DDBJ whole genome shotgun (WGS) entry which is preliminary data.</text>
</comment>
<evidence type="ECO:0000256" key="1">
    <source>
        <dbReference type="ARBA" id="ARBA00004442"/>
    </source>
</evidence>
<evidence type="ECO:0000259" key="6">
    <source>
        <dbReference type="Pfam" id="PF07980"/>
    </source>
</evidence>
<dbReference type="Gene3D" id="1.25.40.390">
    <property type="match status" value="1"/>
</dbReference>
<evidence type="ECO:0000313" key="9">
    <source>
        <dbReference type="Proteomes" id="UP000192277"/>
    </source>
</evidence>